<comment type="caution">
    <text evidence="1">The sequence shown here is derived from an EMBL/GenBank/DDBJ whole genome shotgun (WGS) entry which is preliminary data.</text>
</comment>
<dbReference type="EMBL" id="JARBJD010000665">
    <property type="protein sequence ID" value="KAK2940484.1"/>
    <property type="molecule type" value="Genomic_DNA"/>
</dbReference>
<reference evidence="1 3" key="1">
    <citation type="journal article" date="2022" name="bioRxiv">
        <title>Genomics of Preaxostyla Flagellates Illuminates Evolutionary Transitions and the Path Towards Mitochondrial Loss.</title>
        <authorList>
            <person name="Novak L.V.F."/>
            <person name="Treitli S.C."/>
            <person name="Pyrih J."/>
            <person name="Halakuc P."/>
            <person name="Pipaliya S.V."/>
            <person name="Vacek V."/>
            <person name="Brzon O."/>
            <person name="Soukal P."/>
            <person name="Eme L."/>
            <person name="Dacks J.B."/>
            <person name="Karnkowska A."/>
            <person name="Elias M."/>
            <person name="Hampl V."/>
        </authorList>
    </citation>
    <scope>NUCLEOTIDE SEQUENCE [LARGE SCALE GENOMIC DNA]</scope>
    <source>
        <strain evidence="1">NAU3</strain>
        <tissue evidence="1">Gut</tissue>
    </source>
</reference>
<evidence type="ECO:0000313" key="1">
    <source>
        <dbReference type="EMBL" id="KAK2940484.1"/>
    </source>
</evidence>
<organism evidence="1 3">
    <name type="scientific">Blattamonas nauphoetae</name>
    <dbReference type="NCBI Taxonomy" id="2049346"/>
    <lineage>
        <taxon>Eukaryota</taxon>
        <taxon>Metamonada</taxon>
        <taxon>Preaxostyla</taxon>
        <taxon>Oxymonadida</taxon>
        <taxon>Blattamonas</taxon>
    </lineage>
</organism>
<keyword evidence="3" id="KW-1185">Reference proteome</keyword>
<dbReference type="Proteomes" id="UP001281761">
    <property type="component" value="Unassembled WGS sequence"/>
</dbReference>
<gene>
    <name evidence="1" type="ORF">BLNAU_24603</name>
    <name evidence="2" type="ORF">BLNAU_9872</name>
</gene>
<proteinExistence type="predicted"/>
<name>A0ABQ9WM07_9EUKA</name>
<sequence length="90" mass="10026">MLVVLDNSESDYEKPNLDSPPPIARLFVFDFSSSDTASQPVSFNEWNLLQYEATYSMTMASLAGTDITLSPSQFQTPNPARIVEVIIDCF</sequence>
<evidence type="ECO:0000313" key="2">
    <source>
        <dbReference type="EMBL" id="KAK2955143.1"/>
    </source>
</evidence>
<accession>A0ABQ9WM07</accession>
<dbReference type="EMBL" id="JARBJD010000070">
    <property type="protein sequence ID" value="KAK2955143.1"/>
    <property type="molecule type" value="Genomic_DNA"/>
</dbReference>
<evidence type="ECO:0000313" key="3">
    <source>
        <dbReference type="Proteomes" id="UP001281761"/>
    </source>
</evidence>
<protein>
    <submittedName>
        <fullName evidence="1">Uncharacterized protein</fullName>
    </submittedName>
</protein>